<name>A0A6J5N6R6_9CAUD</name>
<dbReference type="EMBL" id="LR796576">
    <property type="protein sequence ID" value="CAB4152913.1"/>
    <property type="molecule type" value="Genomic_DNA"/>
</dbReference>
<protein>
    <submittedName>
        <fullName evidence="1">Uncharacterized protein</fullName>
    </submittedName>
</protein>
<evidence type="ECO:0000313" key="1">
    <source>
        <dbReference type="EMBL" id="CAB4152913.1"/>
    </source>
</evidence>
<reference evidence="1" key="1">
    <citation type="submission" date="2020-04" db="EMBL/GenBank/DDBJ databases">
        <authorList>
            <person name="Chiriac C."/>
            <person name="Salcher M."/>
            <person name="Ghai R."/>
            <person name="Kavagutti S V."/>
        </authorList>
    </citation>
    <scope>NUCLEOTIDE SEQUENCE</scope>
</reference>
<gene>
    <name evidence="1" type="ORF">UFOVP620_40</name>
</gene>
<organism evidence="1">
    <name type="scientific">uncultured Caudovirales phage</name>
    <dbReference type="NCBI Taxonomy" id="2100421"/>
    <lineage>
        <taxon>Viruses</taxon>
        <taxon>Duplodnaviria</taxon>
        <taxon>Heunggongvirae</taxon>
        <taxon>Uroviricota</taxon>
        <taxon>Caudoviricetes</taxon>
        <taxon>Peduoviridae</taxon>
        <taxon>Maltschvirus</taxon>
        <taxon>Maltschvirus maltsch</taxon>
    </lineage>
</organism>
<proteinExistence type="predicted"/>
<sequence length="73" mass="8432">MDNCENCKYFSSGERMGICRRYPNFVNKNNLDYCGEYSSNSKNLSINLMVQSMTEPVLINIPKRKAGRPKKYA</sequence>
<accession>A0A6J5N6R6</accession>